<reference evidence="4" key="1">
    <citation type="submission" date="2017-02" db="UniProtKB">
        <authorList>
            <consortium name="WormBaseParasite"/>
        </authorList>
    </citation>
    <scope>IDENTIFICATION</scope>
</reference>
<sequence>MNEENDFIVTISVMVDHFFYFNSISMAKSLSSNSGYSDVGSTENVHSDTMGSIRDGDGGDG</sequence>
<reference evidence="2 3" key="2">
    <citation type="submission" date="2018-11" db="EMBL/GenBank/DDBJ databases">
        <authorList>
            <consortium name="Pathogen Informatics"/>
        </authorList>
    </citation>
    <scope>NUCLEOTIDE SEQUENCE [LARGE SCALE GENOMIC DNA]</scope>
</reference>
<accession>A0A0N5CT27</accession>
<proteinExistence type="predicted"/>
<dbReference type="Proteomes" id="UP000276776">
    <property type="component" value="Unassembled WGS sequence"/>
</dbReference>
<feature type="region of interest" description="Disordered" evidence="1">
    <location>
        <begin position="30"/>
        <end position="61"/>
    </location>
</feature>
<organism evidence="4">
    <name type="scientific">Thelazia callipaeda</name>
    <name type="common">Oriental eyeworm</name>
    <name type="synonym">Parasitic nematode</name>
    <dbReference type="NCBI Taxonomy" id="103827"/>
    <lineage>
        <taxon>Eukaryota</taxon>
        <taxon>Metazoa</taxon>
        <taxon>Ecdysozoa</taxon>
        <taxon>Nematoda</taxon>
        <taxon>Chromadorea</taxon>
        <taxon>Rhabditida</taxon>
        <taxon>Spirurina</taxon>
        <taxon>Spiruromorpha</taxon>
        <taxon>Thelazioidea</taxon>
        <taxon>Thelaziidae</taxon>
        <taxon>Thelazia</taxon>
    </lineage>
</organism>
<evidence type="ECO:0000313" key="4">
    <source>
        <dbReference type="WBParaSite" id="TCLT_0000338501-mRNA-1"/>
    </source>
</evidence>
<feature type="compositionally biased region" description="Polar residues" evidence="1">
    <location>
        <begin position="30"/>
        <end position="50"/>
    </location>
</feature>
<name>A0A0N5CT27_THECL</name>
<evidence type="ECO:0000313" key="2">
    <source>
        <dbReference type="EMBL" id="VDM99809.1"/>
    </source>
</evidence>
<evidence type="ECO:0000256" key="1">
    <source>
        <dbReference type="SAM" id="MobiDB-lite"/>
    </source>
</evidence>
<keyword evidence="3" id="KW-1185">Reference proteome</keyword>
<gene>
    <name evidence="2" type="ORF">TCLT_LOCUS3378</name>
</gene>
<dbReference type="AlphaFoldDB" id="A0A0N5CT27"/>
<protein>
    <submittedName>
        <fullName evidence="4">Spore germination protein</fullName>
    </submittedName>
</protein>
<dbReference type="EMBL" id="UYYF01001374">
    <property type="protein sequence ID" value="VDM99809.1"/>
    <property type="molecule type" value="Genomic_DNA"/>
</dbReference>
<evidence type="ECO:0000313" key="3">
    <source>
        <dbReference type="Proteomes" id="UP000276776"/>
    </source>
</evidence>
<dbReference type="WBParaSite" id="TCLT_0000338501-mRNA-1">
    <property type="protein sequence ID" value="TCLT_0000338501-mRNA-1"/>
    <property type="gene ID" value="TCLT_0000338501"/>
</dbReference>